<evidence type="ECO:0000313" key="1">
    <source>
        <dbReference type="EMBL" id="KAK9236155.1"/>
    </source>
</evidence>
<proteinExistence type="predicted"/>
<keyword evidence="2" id="KW-1185">Reference proteome</keyword>
<name>A0ACC3SX35_LIPKO</name>
<feature type="non-terminal residue" evidence="1">
    <location>
        <position position="151"/>
    </location>
</feature>
<organism evidence="1 2">
    <name type="scientific">Lipomyces kononenkoae</name>
    <name type="common">Yeast</name>
    <dbReference type="NCBI Taxonomy" id="34357"/>
    <lineage>
        <taxon>Eukaryota</taxon>
        <taxon>Fungi</taxon>
        <taxon>Dikarya</taxon>
        <taxon>Ascomycota</taxon>
        <taxon>Saccharomycotina</taxon>
        <taxon>Lipomycetes</taxon>
        <taxon>Lipomycetales</taxon>
        <taxon>Lipomycetaceae</taxon>
        <taxon>Lipomyces</taxon>
    </lineage>
</organism>
<dbReference type="Proteomes" id="UP001433508">
    <property type="component" value="Unassembled WGS sequence"/>
</dbReference>
<dbReference type="EMBL" id="MU971394">
    <property type="protein sequence ID" value="KAK9236155.1"/>
    <property type="molecule type" value="Genomic_DNA"/>
</dbReference>
<gene>
    <name evidence="1" type="ORF">V1525DRAFT_407725</name>
</gene>
<accession>A0ACC3SX35</accession>
<reference evidence="2" key="1">
    <citation type="journal article" date="2024" name="Front. Bioeng. Biotechnol.">
        <title>Genome-scale model development and genomic sequencing of the oleaginous clade Lipomyces.</title>
        <authorList>
            <person name="Czajka J.J."/>
            <person name="Han Y."/>
            <person name="Kim J."/>
            <person name="Mondo S.J."/>
            <person name="Hofstad B.A."/>
            <person name="Robles A."/>
            <person name="Haridas S."/>
            <person name="Riley R."/>
            <person name="LaButti K."/>
            <person name="Pangilinan J."/>
            <person name="Andreopoulos W."/>
            <person name="Lipzen A."/>
            <person name="Yan J."/>
            <person name="Wang M."/>
            <person name="Ng V."/>
            <person name="Grigoriev I.V."/>
            <person name="Spatafora J.W."/>
            <person name="Magnuson J.K."/>
            <person name="Baker S.E."/>
            <person name="Pomraning K.R."/>
        </authorList>
    </citation>
    <scope>NUCLEOTIDE SEQUENCE [LARGE SCALE GENOMIC DNA]</scope>
    <source>
        <strain evidence="2">CBS 7786</strain>
    </source>
</reference>
<comment type="caution">
    <text evidence="1">The sequence shown here is derived from an EMBL/GenBank/DDBJ whole genome shotgun (WGS) entry which is preliminary data.</text>
</comment>
<evidence type="ECO:0000313" key="2">
    <source>
        <dbReference type="Proteomes" id="UP001433508"/>
    </source>
</evidence>
<protein>
    <submittedName>
        <fullName evidence="1">Uncharacterized protein</fullName>
    </submittedName>
</protein>
<sequence>MNKVLFSRLIEQLNKPTIRTTLLVLLAISTLAPGLSWTFRYKVSEYVAVAVVIVCTVNAATGRAAHCIVLAAFSIIASMAVSVSNEPGSPVKRDSIYVAYKVSDKVALAVTVGCWIVNAATGLAAPCIVAAAFYLIVVSISVLVSNEPGSL</sequence>